<name>A0ACC1WV78_MELAZ</name>
<evidence type="ECO:0000313" key="2">
    <source>
        <dbReference type="Proteomes" id="UP001164539"/>
    </source>
</evidence>
<evidence type="ECO:0000313" key="1">
    <source>
        <dbReference type="EMBL" id="KAJ4702948.1"/>
    </source>
</evidence>
<protein>
    <submittedName>
        <fullName evidence="1">Protein phosphatase 2C family protein</fullName>
    </submittedName>
</protein>
<proteinExistence type="predicted"/>
<organism evidence="1 2">
    <name type="scientific">Melia azedarach</name>
    <name type="common">Chinaberry tree</name>
    <dbReference type="NCBI Taxonomy" id="155640"/>
    <lineage>
        <taxon>Eukaryota</taxon>
        <taxon>Viridiplantae</taxon>
        <taxon>Streptophyta</taxon>
        <taxon>Embryophyta</taxon>
        <taxon>Tracheophyta</taxon>
        <taxon>Spermatophyta</taxon>
        <taxon>Magnoliopsida</taxon>
        <taxon>eudicotyledons</taxon>
        <taxon>Gunneridae</taxon>
        <taxon>Pentapetalae</taxon>
        <taxon>rosids</taxon>
        <taxon>malvids</taxon>
        <taxon>Sapindales</taxon>
        <taxon>Meliaceae</taxon>
        <taxon>Melia</taxon>
    </lineage>
</organism>
<accession>A0ACC1WV78</accession>
<reference evidence="1 2" key="1">
    <citation type="journal article" date="2023" name="Science">
        <title>Complex scaffold remodeling in plant triterpene biosynthesis.</title>
        <authorList>
            <person name="De La Pena R."/>
            <person name="Hodgson H."/>
            <person name="Liu J.C."/>
            <person name="Stephenson M.J."/>
            <person name="Martin A.C."/>
            <person name="Owen C."/>
            <person name="Harkess A."/>
            <person name="Leebens-Mack J."/>
            <person name="Jimenez L.E."/>
            <person name="Osbourn A."/>
            <person name="Sattely E.S."/>
        </authorList>
    </citation>
    <scope>NUCLEOTIDE SEQUENCE [LARGE SCALE GENOMIC DNA]</scope>
    <source>
        <strain evidence="2">cv. JPN11</strain>
        <tissue evidence="1">Leaf</tissue>
    </source>
</reference>
<sequence length="327" mass="36744">MKNTNSTPDEEFSIEVPEDVKEEKEVGDDSREEEEDDNDDGEEEEEEEEEEEGEVEHDSNENDDNTPEMQEESSKRVVSHGFHLVKGKMGHGMEDYIVAEKKKIDGHQLGLYAIFDGHSGREVAEHLQSHLFDNILSEPDFWRSPKTAIKRAYKSTDDEILEKVVGSRGGSTAVTAILVDRKKLIVANVGDSRAILYRNGAAKPITVDHEPQKEKDLVESRGGFVTKRLGNVPRVDGQLAMTRAFGDGKLKEHITSEPDVMIETIDDDIQFIILASDGLWKVMSNEEATDCIKNMEDAQEASEVLIKKALSRKSPDDISCIVVMFHW</sequence>
<dbReference type="EMBL" id="CM051406">
    <property type="protein sequence ID" value="KAJ4702948.1"/>
    <property type="molecule type" value="Genomic_DNA"/>
</dbReference>
<gene>
    <name evidence="1" type="ORF">OWV82_022928</name>
</gene>
<keyword evidence="2" id="KW-1185">Reference proteome</keyword>
<comment type="caution">
    <text evidence="1">The sequence shown here is derived from an EMBL/GenBank/DDBJ whole genome shotgun (WGS) entry which is preliminary data.</text>
</comment>
<dbReference type="Proteomes" id="UP001164539">
    <property type="component" value="Chromosome 13"/>
</dbReference>